<organism evidence="2 3">
    <name type="scientific">Ornithorhynchus anatinus</name>
    <name type="common">Duckbill platypus</name>
    <dbReference type="NCBI Taxonomy" id="9258"/>
    <lineage>
        <taxon>Eukaryota</taxon>
        <taxon>Metazoa</taxon>
        <taxon>Chordata</taxon>
        <taxon>Craniata</taxon>
        <taxon>Vertebrata</taxon>
        <taxon>Euteleostomi</taxon>
        <taxon>Mammalia</taxon>
        <taxon>Monotremata</taxon>
        <taxon>Ornithorhynchidae</taxon>
        <taxon>Ornithorhynchus</taxon>
    </lineage>
</organism>
<reference evidence="2" key="3">
    <citation type="submission" date="2025-09" db="UniProtKB">
        <authorList>
            <consortium name="Ensembl"/>
        </authorList>
    </citation>
    <scope>IDENTIFICATION</scope>
    <source>
        <strain evidence="2">Glennie</strain>
    </source>
</reference>
<dbReference type="KEGG" id="oaa:114806323"/>
<name>A0A6I8PQQ5_ORNAN</name>
<evidence type="ECO:0000313" key="2">
    <source>
        <dbReference type="Ensembl" id="ENSOANP00000054524.1"/>
    </source>
</evidence>
<reference evidence="2 3" key="1">
    <citation type="journal article" date="2008" name="Nature">
        <title>Genome analysis of the platypus reveals unique signatures of evolution.</title>
        <authorList>
            <person name="Warren W.C."/>
            <person name="Hillier L.W."/>
            <person name="Marshall Graves J.A."/>
            <person name="Birney E."/>
            <person name="Ponting C.P."/>
            <person name="Grutzner F."/>
            <person name="Belov K."/>
            <person name="Miller W."/>
            <person name="Clarke L."/>
            <person name="Chinwalla A.T."/>
            <person name="Yang S.P."/>
            <person name="Heger A."/>
            <person name="Locke D.P."/>
            <person name="Miethke P."/>
            <person name="Waters P.D."/>
            <person name="Veyrunes F."/>
            <person name="Fulton L."/>
            <person name="Fulton B."/>
            <person name="Graves T."/>
            <person name="Wallis J."/>
            <person name="Puente X.S."/>
            <person name="Lopez-Otin C."/>
            <person name="Ordonez G.R."/>
            <person name="Eichler E.E."/>
            <person name="Chen L."/>
            <person name="Cheng Z."/>
            <person name="Deakin J.E."/>
            <person name="Alsop A."/>
            <person name="Thompson K."/>
            <person name="Kirby P."/>
            <person name="Papenfuss A.T."/>
            <person name="Wakefield M.J."/>
            <person name="Olender T."/>
            <person name="Lancet D."/>
            <person name="Huttley G.A."/>
            <person name="Smit A.F."/>
            <person name="Pask A."/>
            <person name="Temple-Smith P."/>
            <person name="Batzer M.A."/>
            <person name="Walker J.A."/>
            <person name="Konkel M.K."/>
            <person name="Harris R.S."/>
            <person name="Whittington C.M."/>
            <person name="Wong E.S."/>
            <person name="Gemmell N.J."/>
            <person name="Buschiazzo E."/>
            <person name="Vargas Jentzsch I.M."/>
            <person name="Merkel A."/>
            <person name="Schmitz J."/>
            <person name="Zemann A."/>
            <person name="Churakov G."/>
            <person name="Kriegs J.O."/>
            <person name="Brosius J."/>
            <person name="Murchison E.P."/>
            <person name="Sachidanandam R."/>
            <person name="Smith C."/>
            <person name="Hannon G.J."/>
            <person name="Tsend-Ayush E."/>
            <person name="McMillan D."/>
            <person name="Attenborough R."/>
            <person name="Rens W."/>
            <person name="Ferguson-Smith M."/>
            <person name="Lefevre C.M."/>
            <person name="Sharp J.A."/>
            <person name="Nicholas K.R."/>
            <person name="Ray D.A."/>
            <person name="Kube M."/>
            <person name="Reinhardt R."/>
            <person name="Pringle T.H."/>
            <person name="Taylor J."/>
            <person name="Jones R.C."/>
            <person name="Nixon B."/>
            <person name="Dacheux J.L."/>
            <person name="Niwa H."/>
            <person name="Sekita Y."/>
            <person name="Huang X."/>
            <person name="Stark A."/>
            <person name="Kheradpour P."/>
            <person name="Kellis M."/>
            <person name="Flicek P."/>
            <person name="Chen Y."/>
            <person name="Webber C."/>
            <person name="Hardison R."/>
            <person name="Nelson J."/>
            <person name="Hallsworth-Pepin K."/>
            <person name="Delehaunty K."/>
            <person name="Markovic C."/>
            <person name="Minx P."/>
            <person name="Feng Y."/>
            <person name="Kremitzki C."/>
            <person name="Mitreva M."/>
            <person name="Glasscock J."/>
            <person name="Wylie T."/>
            <person name="Wohldmann P."/>
            <person name="Thiru P."/>
            <person name="Nhan M.N."/>
            <person name="Pohl C.S."/>
            <person name="Smith S.M."/>
            <person name="Hou S."/>
            <person name="Nefedov M."/>
            <person name="de Jong P.J."/>
            <person name="Renfree M.B."/>
            <person name="Mardis E.R."/>
            <person name="Wilson R.K."/>
        </authorList>
    </citation>
    <scope>NUCLEOTIDE SEQUENCE [LARGE SCALE GENOMIC DNA]</scope>
    <source>
        <strain evidence="2 3">Glennie</strain>
    </source>
</reference>
<dbReference type="CTD" id="389332"/>
<keyword evidence="1" id="KW-0472">Membrane</keyword>
<dbReference type="GeneID" id="114806323"/>
<accession>A0A6I8PQQ5</accession>
<keyword evidence="1" id="KW-0812">Transmembrane</keyword>
<dbReference type="GeneTree" id="ENSGT01150000290411"/>
<protein>
    <submittedName>
        <fullName evidence="2">Small integral membrane protein 32</fullName>
    </submittedName>
</protein>
<dbReference type="AlphaFoldDB" id="A0A6I8PQQ5"/>
<dbReference type="OrthoDB" id="8829929at2759"/>
<feature type="transmembrane region" description="Helical" evidence="1">
    <location>
        <begin position="55"/>
        <end position="76"/>
    </location>
</feature>
<keyword evidence="3" id="KW-1185">Reference proteome</keyword>
<gene>
    <name evidence="2" type="primary">SMIM32</name>
</gene>
<proteinExistence type="predicted"/>
<dbReference type="Proteomes" id="UP000002279">
    <property type="component" value="Chromosome X1"/>
</dbReference>
<dbReference type="InParanoid" id="A0A6I8PQQ5"/>
<reference evidence="2" key="2">
    <citation type="submission" date="2025-08" db="UniProtKB">
        <authorList>
            <consortium name="Ensembl"/>
        </authorList>
    </citation>
    <scope>IDENTIFICATION</scope>
    <source>
        <strain evidence="2">Glennie</strain>
    </source>
</reference>
<sequence length="106" mass="11726">MFGQFLNSTSVAGAHLVARPGPLYPNATQRPVGSSGFYLPTAKVLKEGEMSKADLVTYVVLFSFLLVTVSVIVLFINCQLKNSSFATLPYDRSLREARNPWRTQEV</sequence>
<dbReference type="Bgee" id="ENSOANG00000051232">
    <property type="expression patterns" value="Expressed in cerebellum and 3 other cell types or tissues"/>
</dbReference>
<evidence type="ECO:0000256" key="1">
    <source>
        <dbReference type="SAM" id="Phobius"/>
    </source>
</evidence>
<dbReference type="Ensembl" id="ENSOANT00000067972.1">
    <property type="protein sequence ID" value="ENSOANP00000054524.1"/>
    <property type="gene ID" value="ENSOANG00000051232.1"/>
</dbReference>
<evidence type="ECO:0000313" key="3">
    <source>
        <dbReference type="Proteomes" id="UP000002279"/>
    </source>
</evidence>
<dbReference type="RefSeq" id="XP_028905643.1">
    <property type="nucleotide sequence ID" value="XM_029049810.2"/>
</dbReference>
<dbReference type="OMA" id="YMSTARA"/>
<keyword evidence="1" id="KW-1133">Transmembrane helix</keyword>